<dbReference type="CDD" id="cd06261">
    <property type="entry name" value="TM_PBP2"/>
    <property type="match status" value="1"/>
</dbReference>
<name>A0A5J6N6Y5_9PROT</name>
<dbReference type="Pfam" id="PF00528">
    <property type="entry name" value="BPD_transp_1"/>
    <property type="match status" value="1"/>
</dbReference>
<feature type="transmembrane region" description="Helical" evidence="7">
    <location>
        <begin position="90"/>
        <end position="110"/>
    </location>
</feature>
<evidence type="ECO:0000256" key="1">
    <source>
        <dbReference type="ARBA" id="ARBA00004651"/>
    </source>
</evidence>
<dbReference type="AlphaFoldDB" id="A0A5J6N6Y5"/>
<keyword evidence="4 7" id="KW-0812">Transmembrane</keyword>
<evidence type="ECO:0000256" key="6">
    <source>
        <dbReference type="ARBA" id="ARBA00023136"/>
    </source>
</evidence>
<dbReference type="EMBL" id="CP042582">
    <property type="protein sequence ID" value="QEX22736.1"/>
    <property type="molecule type" value="Genomic_DNA"/>
</dbReference>
<dbReference type="RefSeq" id="WP_151118191.1">
    <property type="nucleotide sequence ID" value="NZ_CP042582.1"/>
</dbReference>
<evidence type="ECO:0000256" key="2">
    <source>
        <dbReference type="ARBA" id="ARBA00022448"/>
    </source>
</evidence>
<feature type="transmembrane region" description="Helical" evidence="7">
    <location>
        <begin position="207"/>
        <end position="236"/>
    </location>
</feature>
<protein>
    <submittedName>
        <fullName evidence="9">ABC transporter permease</fullName>
    </submittedName>
</protein>
<evidence type="ECO:0000259" key="8">
    <source>
        <dbReference type="PROSITE" id="PS50928"/>
    </source>
</evidence>
<evidence type="ECO:0000313" key="9">
    <source>
        <dbReference type="EMBL" id="QEX22736.1"/>
    </source>
</evidence>
<keyword evidence="2 7" id="KW-0813">Transport</keyword>
<comment type="subcellular location">
    <subcellularLocation>
        <location evidence="1 7">Cell membrane</location>
        <topology evidence="1 7">Multi-pass membrane protein</topology>
    </subcellularLocation>
</comment>
<feature type="transmembrane region" description="Helical" evidence="7">
    <location>
        <begin position="147"/>
        <end position="169"/>
    </location>
</feature>
<dbReference type="OrthoDB" id="9804353at2"/>
<gene>
    <name evidence="9" type="ORF">FRZ61_26680</name>
</gene>
<feature type="domain" description="ABC transmembrane type-1" evidence="8">
    <location>
        <begin position="143"/>
        <end position="323"/>
    </location>
</feature>
<dbReference type="InterPro" id="IPR000515">
    <property type="entry name" value="MetI-like"/>
</dbReference>
<keyword evidence="10" id="KW-1185">Reference proteome</keyword>
<dbReference type="KEGG" id="hadh:FRZ61_26680"/>
<evidence type="ECO:0000256" key="4">
    <source>
        <dbReference type="ARBA" id="ARBA00022692"/>
    </source>
</evidence>
<dbReference type="GO" id="GO:0055085">
    <property type="term" value="P:transmembrane transport"/>
    <property type="evidence" value="ECO:0007669"/>
    <property type="project" value="InterPro"/>
</dbReference>
<comment type="similarity">
    <text evidence="7">Belongs to the binding-protein-dependent transport system permease family.</text>
</comment>
<proteinExistence type="inferred from homology"/>
<evidence type="ECO:0000256" key="5">
    <source>
        <dbReference type="ARBA" id="ARBA00022989"/>
    </source>
</evidence>
<sequence length="340" mass="37083">MSEATADKPWGGASTLNAASRASARQGGTWWLGAVAGLAWLLAAAVTVAWPDLHDWESTHQVAIAETAVGAWLLLLGALSPWLPLPGRRLRYWGPWLLALGLGFALWQVATAKFGWLPRPFFAPPQGIVDVFIEDWPRLLECVWRSLFLWGTGYFFGVTLGFLLGTAIGWSRLAAYWIQPVLKLIGPVPANAWIPIVFFVFPTTFSGSVFLIALASGIPVTILTWSGIASVGNAYYDVARTLGASNRFLILKVAVPAAMPHVFVGLFMGLYSSFAVLVVAELLGVKAGLGWYIQWATGWAAYANVHATLIIMALLCSGLVKLLFLVRDRTLSWQRGVVRW</sequence>
<dbReference type="InterPro" id="IPR035906">
    <property type="entry name" value="MetI-like_sf"/>
</dbReference>
<dbReference type="PANTHER" id="PTHR30151:SF0">
    <property type="entry name" value="ABC TRANSPORTER PERMEASE PROTEIN MJ0413-RELATED"/>
    <property type="match status" value="1"/>
</dbReference>
<feature type="transmembrane region" description="Helical" evidence="7">
    <location>
        <begin position="248"/>
        <end position="279"/>
    </location>
</feature>
<keyword evidence="6 7" id="KW-0472">Membrane</keyword>
<keyword evidence="5 7" id="KW-1133">Transmembrane helix</keyword>
<evidence type="ECO:0000313" key="10">
    <source>
        <dbReference type="Proteomes" id="UP000325797"/>
    </source>
</evidence>
<reference evidence="9 10" key="1">
    <citation type="submission" date="2019-08" db="EMBL/GenBank/DDBJ databases">
        <title>Hyperibacter terrae gen. nov., sp. nov. and Hyperibacter viscosus sp. nov., two new members in the family Rhodospirillaceae isolated from the rhizosphere of Hypericum perforatum.</title>
        <authorList>
            <person name="Noviana Z."/>
        </authorList>
    </citation>
    <scope>NUCLEOTIDE SEQUENCE [LARGE SCALE GENOMIC DNA]</scope>
    <source>
        <strain evidence="9 10">R5959</strain>
    </source>
</reference>
<dbReference type="Proteomes" id="UP000325797">
    <property type="component" value="Chromosome"/>
</dbReference>
<dbReference type="SUPFAM" id="SSF161098">
    <property type="entry name" value="MetI-like"/>
    <property type="match status" value="1"/>
</dbReference>
<dbReference type="Gene3D" id="1.10.3720.10">
    <property type="entry name" value="MetI-like"/>
    <property type="match status" value="1"/>
</dbReference>
<keyword evidence="3" id="KW-1003">Cell membrane</keyword>
<accession>A0A5J6N6Y5</accession>
<evidence type="ECO:0000256" key="3">
    <source>
        <dbReference type="ARBA" id="ARBA00022475"/>
    </source>
</evidence>
<dbReference type="GO" id="GO:0005886">
    <property type="term" value="C:plasma membrane"/>
    <property type="evidence" value="ECO:0007669"/>
    <property type="project" value="UniProtKB-SubCell"/>
</dbReference>
<evidence type="ECO:0000256" key="7">
    <source>
        <dbReference type="RuleBase" id="RU363032"/>
    </source>
</evidence>
<feature type="transmembrane region" description="Helical" evidence="7">
    <location>
        <begin position="181"/>
        <end position="201"/>
    </location>
</feature>
<dbReference type="PANTHER" id="PTHR30151">
    <property type="entry name" value="ALKANE SULFONATE ABC TRANSPORTER-RELATED, MEMBRANE SUBUNIT"/>
    <property type="match status" value="1"/>
</dbReference>
<feature type="transmembrane region" description="Helical" evidence="7">
    <location>
        <begin position="62"/>
        <end position="83"/>
    </location>
</feature>
<feature type="transmembrane region" description="Helical" evidence="7">
    <location>
        <begin position="299"/>
        <end position="326"/>
    </location>
</feature>
<feature type="transmembrane region" description="Helical" evidence="7">
    <location>
        <begin position="30"/>
        <end position="50"/>
    </location>
</feature>
<dbReference type="PROSITE" id="PS50928">
    <property type="entry name" value="ABC_TM1"/>
    <property type="match status" value="1"/>
</dbReference>
<organism evidence="9 10">
    <name type="scientific">Hypericibacter adhaerens</name>
    <dbReference type="NCBI Taxonomy" id="2602016"/>
    <lineage>
        <taxon>Bacteria</taxon>
        <taxon>Pseudomonadati</taxon>
        <taxon>Pseudomonadota</taxon>
        <taxon>Alphaproteobacteria</taxon>
        <taxon>Rhodospirillales</taxon>
        <taxon>Dongiaceae</taxon>
        <taxon>Hypericibacter</taxon>
    </lineage>
</organism>